<keyword evidence="3" id="KW-1185">Reference proteome</keyword>
<dbReference type="Proteomes" id="UP000472676">
    <property type="component" value="Unassembled WGS sequence"/>
</dbReference>
<comment type="caution">
    <text evidence="2">The sequence shown here is derived from an EMBL/GenBank/DDBJ whole genome shotgun (WGS) entry which is preliminary data.</text>
</comment>
<gene>
    <name evidence="2" type="ORF">G7Y85_13250</name>
</gene>
<evidence type="ECO:0000313" key="3">
    <source>
        <dbReference type="Proteomes" id="UP000472676"/>
    </source>
</evidence>
<evidence type="ECO:0000256" key="1">
    <source>
        <dbReference type="SAM" id="SignalP"/>
    </source>
</evidence>
<accession>A0A6M2BTM5</accession>
<sequence length="641" mass="69858">MKKMTARHLAGGLCAMAAAVALQARAGSFEISDDTSLDFKATANYGLAIRTRDPDQRLINAPVEEFQSYLFPDTPPDQPTQVFRFERQGLSQSINSDDGDRNFKKGALIHNRLSIYGELQLHHQDFGAVLSGSAFYDDVYHHQNDNDAPNTVNKLGPDGMTTPDPDYRKFTSETRFRDGQRARLLEAYIYGTWYVGDEGSINLRLGQQLVAWGESLFLSGVASAQSQADATKAFVPGTEIKDILLPTNQVALNAAITNDITVLGYYKLDFRPNEIFPVGDYFSPADVVGPGARFVYGSANPLYGGPGSCQGLLTNFHIGSVSTPATPALENTVCNVILAPVGALTDAPPYIYTYRGKDINPSTYGQWGVGLKYQLTSITNVALYHLRYNDPNPSVRLNVGYAPFGYVAGQPVTTQIINQLVPVTYNVEYFGGIDLTSLAYTTVIGGINVAGEFNYRHGASTPIETVISGHLSPVYTRGNISQVLMSGLYVTNPRLFFDDLAVVGEVGYLHVNGVEHVDSSPGIEVVDNGDKLFYNRNSYGGNLLMIPTAHNILPAWDLSMPVTFAYLKGNPAMAGAFGALYGDGDMRASLGISMTYLENTEIGVSYNWFFGNPAKTIKDSTLAANPYADRDYATLNVKYNF</sequence>
<feature type="signal peptide" evidence="1">
    <location>
        <begin position="1"/>
        <end position="26"/>
    </location>
</feature>
<dbReference type="RefSeq" id="WP_166257796.1">
    <property type="nucleotide sequence ID" value="NZ_JAAMOW010000006.1"/>
</dbReference>
<proteinExistence type="predicted"/>
<feature type="chain" id="PRO_5027110145" evidence="1">
    <location>
        <begin position="27"/>
        <end position="641"/>
    </location>
</feature>
<evidence type="ECO:0000313" key="2">
    <source>
        <dbReference type="EMBL" id="NGY05734.1"/>
    </source>
</evidence>
<dbReference type="AlphaFoldDB" id="A0A6M2BTM5"/>
<keyword evidence="1" id="KW-0732">Signal</keyword>
<dbReference type="EMBL" id="JAAMOW010000006">
    <property type="protein sequence ID" value="NGY05734.1"/>
    <property type="molecule type" value="Genomic_DNA"/>
</dbReference>
<name>A0A6M2BTM5_9GAMM</name>
<organism evidence="2 3">
    <name type="scientific">Solimonas terrae</name>
    <dbReference type="NCBI Taxonomy" id="1396819"/>
    <lineage>
        <taxon>Bacteria</taxon>
        <taxon>Pseudomonadati</taxon>
        <taxon>Pseudomonadota</taxon>
        <taxon>Gammaproteobacteria</taxon>
        <taxon>Nevskiales</taxon>
        <taxon>Nevskiaceae</taxon>
        <taxon>Solimonas</taxon>
    </lineage>
</organism>
<dbReference type="Pfam" id="PF06980">
    <property type="entry name" value="DUF1302"/>
    <property type="match status" value="1"/>
</dbReference>
<dbReference type="InterPro" id="IPR010727">
    <property type="entry name" value="DUF1302"/>
</dbReference>
<reference evidence="2 3" key="1">
    <citation type="journal article" date="2014" name="Int. J. Syst. Evol. Microbiol.">
        <title>Solimonas terrae sp. nov., isolated from soil.</title>
        <authorList>
            <person name="Kim S.J."/>
            <person name="Moon J.Y."/>
            <person name="Weon H.Y."/>
            <person name="Ahn J.H."/>
            <person name="Chen W.M."/>
            <person name="Kwon S.W."/>
        </authorList>
    </citation>
    <scope>NUCLEOTIDE SEQUENCE [LARGE SCALE GENOMIC DNA]</scope>
    <source>
        <strain evidence="2 3">KIS83-12</strain>
    </source>
</reference>
<protein>
    <submittedName>
        <fullName evidence="2">DUF1302 domain-containing protein</fullName>
    </submittedName>
</protein>